<name>A0A196S9K3_BLAHN</name>
<keyword evidence="3" id="KW-1185">Reference proteome</keyword>
<organism evidence="2 3">
    <name type="scientific">Blastocystis sp. subtype 1 (strain ATCC 50177 / NandII)</name>
    <dbReference type="NCBI Taxonomy" id="478820"/>
    <lineage>
        <taxon>Eukaryota</taxon>
        <taxon>Sar</taxon>
        <taxon>Stramenopiles</taxon>
        <taxon>Bigyra</taxon>
        <taxon>Opalozoa</taxon>
        <taxon>Opalinata</taxon>
        <taxon>Blastocystidae</taxon>
        <taxon>Blastocystis</taxon>
    </lineage>
</organism>
<dbReference type="InterPro" id="IPR007138">
    <property type="entry name" value="ABM_dom"/>
</dbReference>
<dbReference type="InterPro" id="IPR011008">
    <property type="entry name" value="Dimeric_a/b-barrel"/>
</dbReference>
<dbReference type="Pfam" id="PF03992">
    <property type="entry name" value="ABM"/>
    <property type="match status" value="1"/>
</dbReference>
<sequence>MFVRRAAAAIPTALKRNLIVVHVVLLAGSEDAFKKECIVNGNESLKEKGIARFDIVQDRNDQRHFRLCEVYYCEEAMKAHRETPHFQRFNKMCDELLVEPRTRFVFDSICPVDDLWIVDKAKL</sequence>
<dbReference type="GO" id="GO:0004497">
    <property type="term" value="F:monooxygenase activity"/>
    <property type="evidence" value="ECO:0007669"/>
    <property type="project" value="UniProtKB-KW"/>
</dbReference>
<dbReference type="Gene3D" id="3.30.70.100">
    <property type="match status" value="1"/>
</dbReference>
<evidence type="ECO:0000259" key="1">
    <source>
        <dbReference type="PROSITE" id="PS51725"/>
    </source>
</evidence>
<dbReference type="PROSITE" id="PS51725">
    <property type="entry name" value="ABM"/>
    <property type="match status" value="1"/>
</dbReference>
<accession>A0A196S9K3</accession>
<dbReference type="PANTHER" id="PTHR33336">
    <property type="entry name" value="QUINOL MONOOXYGENASE YGIN-RELATED"/>
    <property type="match status" value="1"/>
</dbReference>
<dbReference type="InterPro" id="IPR050744">
    <property type="entry name" value="AI-2_Isomerase_LsrG"/>
</dbReference>
<feature type="domain" description="ABM" evidence="1">
    <location>
        <begin position="17"/>
        <end position="106"/>
    </location>
</feature>
<dbReference type="PANTHER" id="PTHR33336:SF1">
    <property type="entry name" value="(4S)-4-HYDROXY-5-PHOSPHONOOXYPENTANE-2,3-DIONE ISOMERASE"/>
    <property type="match status" value="1"/>
</dbReference>
<protein>
    <submittedName>
        <fullName evidence="2">Antibiotic biosynthesis monooxygenase</fullName>
    </submittedName>
</protein>
<proteinExistence type="predicted"/>
<dbReference type="EMBL" id="LXWW01000336">
    <property type="protein sequence ID" value="OAO13735.1"/>
    <property type="molecule type" value="Genomic_DNA"/>
</dbReference>
<dbReference type="Proteomes" id="UP000078348">
    <property type="component" value="Unassembled WGS sequence"/>
</dbReference>
<dbReference type="OrthoDB" id="194076at2759"/>
<dbReference type="GO" id="GO:0005829">
    <property type="term" value="C:cytosol"/>
    <property type="evidence" value="ECO:0007669"/>
    <property type="project" value="TreeGrafter"/>
</dbReference>
<keyword evidence="2" id="KW-0560">Oxidoreductase</keyword>
<dbReference type="SUPFAM" id="SSF54909">
    <property type="entry name" value="Dimeric alpha+beta barrel"/>
    <property type="match status" value="1"/>
</dbReference>
<keyword evidence="2" id="KW-0503">Monooxygenase</keyword>
<dbReference type="AlphaFoldDB" id="A0A196S9K3"/>
<gene>
    <name evidence="2" type="ORF">AV274_4610</name>
</gene>
<reference evidence="2 3" key="1">
    <citation type="submission" date="2016-05" db="EMBL/GenBank/DDBJ databases">
        <title>Nuclear genome of Blastocystis sp. subtype 1 NandII.</title>
        <authorList>
            <person name="Gentekaki E."/>
            <person name="Curtis B."/>
            <person name="Stairs C."/>
            <person name="Eme L."/>
            <person name="Herman E."/>
            <person name="Klimes V."/>
            <person name="Arias M.C."/>
            <person name="Elias M."/>
            <person name="Hilliou F."/>
            <person name="Klute M."/>
            <person name="Malik S.-B."/>
            <person name="Pightling A."/>
            <person name="Rachubinski R."/>
            <person name="Salas D."/>
            <person name="Schlacht A."/>
            <person name="Suga H."/>
            <person name="Archibald J."/>
            <person name="Ball S.G."/>
            <person name="Clark G."/>
            <person name="Dacks J."/>
            <person name="Van Der Giezen M."/>
            <person name="Tsaousis A."/>
            <person name="Roger A."/>
        </authorList>
    </citation>
    <scope>NUCLEOTIDE SEQUENCE [LARGE SCALE GENOMIC DNA]</scope>
    <source>
        <strain evidence="3">ATCC 50177 / NandII</strain>
    </source>
</reference>
<comment type="caution">
    <text evidence="2">The sequence shown here is derived from an EMBL/GenBank/DDBJ whole genome shotgun (WGS) entry which is preliminary data.</text>
</comment>
<evidence type="ECO:0000313" key="2">
    <source>
        <dbReference type="EMBL" id="OAO13735.1"/>
    </source>
</evidence>
<evidence type="ECO:0000313" key="3">
    <source>
        <dbReference type="Proteomes" id="UP000078348"/>
    </source>
</evidence>